<accession>A0A2R8AAF3</accession>
<dbReference type="RefSeq" id="WP_162844946.1">
    <property type="nucleotide sequence ID" value="NZ_OMKW01000002.1"/>
</dbReference>
<protein>
    <submittedName>
        <fullName evidence="1">Uncharacterized protein</fullName>
    </submittedName>
</protein>
<keyword evidence="2" id="KW-1185">Reference proteome</keyword>
<dbReference type="EMBL" id="OMKW01000002">
    <property type="protein sequence ID" value="SPF29193.1"/>
    <property type="molecule type" value="Genomic_DNA"/>
</dbReference>
<evidence type="ECO:0000313" key="2">
    <source>
        <dbReference type="Proteomes" id="UP000244932"/>
    </source>
</evidence>
<proteinExistence type="predicted"/>
<name>A0A2R8AAF3_9RHOB</name>
<sequence>MNTRVGLILAIIILAIFAADHFYFGWDLWIFLMKKHWALVTWIAFWR</sequence>
<gene>
    <name evidence="1" type="ORF">POI8812_01500</name>
</gene>
<evidence type="ECO:0000313" key="1">
    <source>
        <dbReference type="EMBL" id="SPF29193.1"/>
    </source>
</evidence>
<organism evidence="1 2">
    <name type="scientific">Pontivivens insulae</name>
    <dbReference type="NCBI Taxonomy" id="1639689"/>
    <lineage>
        <taxon>Bacteria</taxon>
        <taxon>Pseudomonadati</taxon>
        <taxon>Pseudomonadota</taxon>
        <taxon>Alphaproteobacteria</taxon>
        <taxon>Rhodobacterales</taxon>
        <taxon>Paracoccaceae</taxon>
        <taxon>Pontivivens</taxon>
    </lineage>
</organism>
<dbReference type="AlphaFoldDB" id="A0A2R8AAF3"/>
<dbReference type="Proteomes" id="UP000244932">
    <property type="component" value="Unassembled WGS sequence"/>
</dbReference>
<reference evidence="1 2" key="1">
    <citation type="submission" date="2018-03" db="EMBL/GenBank/DDBJ databases">
        <authorList>
            <person name="Keele B.F."/>
        </authorList>
    </citation>
    <scope>NUCLEOTIDE SEQUENCE [LARGE SCALE GENOMIC DNA]</scope>
    <source>
        <strain evidence="1 2">CeCT 8812</strain>
    </source>
</reference>